<feature type="region of interest" description="Disordered" evidence="1">
    <location>
        <begin position="311"/>
        <end position="333"/>
    </location>
</feature>
<organism evidence="2 3">
    <name type="scientific">Bacillus infantis</name>
    <dbReference type="NCBI Taxonomy" id="324767"/>
    <lineage>
        <taxon>Bacteria</taxon>
        <taxon>Bacillati</taxon>
        <taxon>Bacillota</taxon>
        <taxon>Bacilli</taxon>
        <taxon>Bacillales</taxon>
        <taxon>Bacillaceae</taxon>
        <taxon>Bacillus</taxon>
    </lineage>
</organism>
<evidence type="ECO:0000313" key="3">
    <source>
        <dbReference type="Proteomes" id="UP000322139"/>
    </source>
</evidence>
<reference evidence="2 3" key="1">
    <citation type="submission" date="2019-08" db="EMBL/GenBank/DDBJ databases">
        <title>Bacillus genomes from the desert of Cuatro Cienegas, Coahuila.</title>
        <authorList>
            <person name="Olmedo-Alvarez G."/>
        </authorList>
    </citation>
    <scope>NUCLEOTIDE SEQUENCE [LARGE SCALE GENOMIC DNA]</scope>
    <source>
        <strain evidence="2 3">CH446_14T</strain>
    </source>
</reference>
<accession>A0A5D4R9A1</accession>
<comment type="caution">
    <text evidence="2">The sequence shown here is derived from an EMBL/GenBank/DDBJ whole genome shotgun (WGS) entry which is preliminary data.</text>
</comment>
<dbReference type="RefSeq" id="WP_148975388.1">
    <property type="nucleotide sequence ID" value="NZ_JBNILB010000004.1"/>
</dbReference>
<evidence type="ECO:0000256" key="1">
    <source>
        <dbReference type="SAM" id="MobiDB-lite"/>
    </source>
</evidence>
<sequence length="625" mass="67316">MDPLNIVGSILQNRNSGGPKPLALNPGQIVSAKVIKLHPNQTAEVMIGGQKVIAQLETALTVNERYWLQVLPGDGAPRLKLLPGAETQKGMGAEEVLLNKLALASAKTNIDMVSFLVKEQLPITKEGLSAIAEWLGGSRPSQDQLEAIKQALSRQLPVSGRVLDSLMAAQGGKPIQALLTELVDLLDHPGVSTSGKALLHMAADLSASLKMKQGEESLSFLVKEWLGSQDGKRAEGARHLLEAAGALPKGLKEAGLLQRILVSSGQAGRPAGSLEDLLKAFAGRLQGNMHISSNESGEGMEGAKTAQNASMLNSNADNDPAGRPASAALQPERTAEAWKSQLFSALAGRDMKPAEAIQLLRILHPQMPDPEKVSESIKLLTESDPEGQGEKSMDARQVLLGEISAKSAAAAAAGDGLLQSRLTHILKSLGYSHDHGVFSFLSGGDDSGLKNESLKMMLLQFLKEGPPIQHKEAAEQLLNKLTGHQLLAQETGPLQQYIFQLPVPLWNRTAEMTMQWSGRKLADGRIDPAYCRVIFYLDLDHLKETIVDVQVQNRIVQIKVFNGDSRIREWAAPFTDGLKKGLEELDYRLSSIVFEKGSGVQPQTTGMAYRPLSDSGKYSGVDIKI</sequence>
<evidence type="ECO:0000313" key="2">
    <source>
        <dbReference type="EMBL" id="TYS46614.1"/>
    </source>
</evidence>
<evidence type="ECO:0008006" key="4">
    <source>
        <dbReference type="Google" id="ProtNLM"/>
    </source>
</evidence>
<proteinExistence type="predicted"/>
<dbReference type="EMBL" id="VTER01000007">
    <property type="protein sequence ID" value="TYS46614.1"/>
    <property type="molecule type" value="Genomic_DNA"/>
</dbReference>
<gene>
    <name evidence="2" type="ORF">FZD51_14140</name>
</gene>
<dbReference type="AlphaFoldDB" id="A0A5D4R9A1"/>
<protein>
    <recommendedName>
        <fullName evidence="4">Flagellar hook-length control protein FliK</fullName>
    </recommendedName>
</protein>
<name>A0A5D4R9A1_9BACI</name>
<dbReference type="Proteomes" id="UP000322139">
    <property type="component" value="Unassembled WGS sequence"/>
</dbReference>